<keyword evidence="6 11" id="KW-1133">Transmembrane helix</keyword>
<dbReference type="PANTHER" id="PTHR47143">
    <property type="entry name" value="TRANSIENT RECEPTOR POTENTIAL CATION CHANNEL PROTEIN PAINLESS"/>
    <property type="match status" value="1"/>
</dbReference>
<feature type="transmembrane region" description="Helical" evidence="11">
    <location>
        <begin position="720"/>
        <end position="742"/>
    </location>
</feature>
<sequence length="923" mass="107005">MNNVYSKDSKTSLLEAFQKRDLGDFIYILEFSEANVNEEESSGISLFQKILMTPNSASYIKNSINNGADLYTKTADNRYPLHFAVFSLCPENLKAFLKRFDRSKINVKYNHKNSLHILIDLLTNDNYENVSECIKILLMNGCNPNLPNEKNQTPFFRLLKKQPKLFNQKELVEFFLDNSDIDLYTYRQDDMMSMFKTQNSHRKIPEQKIQNVDPKFMMSLVIQQREAEFESYFKAFKESCSNNAQNYSGECAKFLEMAAIKNAPNIVELLLEHETIDLSVRAEGATWKFPPSFVACMQGYYKIVEMFLKQPSLKFCFEKPKEFPLEKNTATTLIHEVCLRFGREATNDADVDFKKCFDLLINDDRCTPEVINSQDSYGCTPLHYSTRYKNDEATLMLLKKSAYICTPNNLGQRALNDINKDTFERFLDDSVVALNRRNKKTHMYVFGHDEQEININYSFLIPPKSLENREISPLQLITKNKDLRYLIKHPVLFSFLYIKWSKLSLLFYINFVMFSLFMLSLIVYIVLCQSIAPDERTKSAAYMFFYGLSAVSVFMLIIREILQCVFSVKHYFRSKMNWFEIILILLSILVLLNLFEENFQRILRGITILFAATEFLTLAGTLPNLSVSTHMVILKTVILTFLKSIALYSILLFGFALCFYTIFGNEGINQTTNTTKVLDLDEEKKQNNFYNPGIAIIKTLVMLTGELDFSDLELHEASNYIIFVLFVFLITIVLFNLLNALAVSDTQVIKSEGQLVDLMQRISVLNRYERIISNGNSLIARWLRGTINIFHFWIPTGKIVVFPDKDNEIKTARNLQKLSNDVGAEELQTLNNNASNAASSHYERIVVNNWLPSRFHRYATLDPKIMKAIKLVMESKAVRQKEEEQEIYRKKTDEKLLRDVISLKIQNNNLHDDISSIKKHLKI</sequence>
<name>A0A1J1IUK5_9DIPT</name>
<evidence type="ECO:0000256" key="8">
    <source>
        <dbReference type="ARBA" id="ARBA00023065"/>
    </source>
</evidence>
<feature type="domain" description="Ion transport" evidence="12">
    <location>
        <begin position="510"/>
        <end position="752"/>
    </location>
</feature>
<keyword evidence="5" id="KW-0677">Repeat</keyword>
<evidence type="ECO:0000256" key="4">
    <source>
        <dbReference type="ARBA" id="ARBA00022692"/>
    </source>
</evidence>
<keyword evidence="8" id="KW-0406">Ion transport</keyword>
<dbReference type="InterPro" id="IPR036770">
    <property type="entry name" value="Ankyrin_rpt-contain_sf"/>
</dbReference>
<reference evidence="13 14" key="1">
    <citation type="submission" date="2015-04" db="EMBL/GenBank/DDBJ databases">
        <authorList>
            <person name="Syromyatnikov M.Y."/>
            <person name="Popov V.N."/>
        </authorList>
    </citation>
    <scope>NUCLEOTIDE SEQUENCE [LARGE SCALE GENOMIC DNA]</scope>
</reference>
<keyword evidence="2" id="KW-0813">Transport</keyword>
<dbReference type="EMBL" id="CVRI01000060">
    <property type="protein sequence ID" value="CRL03901.1"/>
    <property type="molecule type" value="Genomic_DNA"/>
</dbReference>
<organism evidence="13 14">
    <name type="scientific">Clunio marinus</name>
    <dbReference type="NCBI Taxonomy" id="568069"/>
    <lineage>
        <taxon>Eukaryota</taxon>
        <taxon>Metazoa</taxon>
        <taxon>Ecdysozoa</taxon>
        <taxon>Arthropoda</taxon>
        <taxon>Hexapoda</taxon>
        <taxon>Insecta</taxon>
        <taxon>Pterygota</taxon>
        <taxon>Neoptera</taxon>
        <taxon>Endopterygota</taxon>
        <taxon>Diptera</taxon>
        <taxon>Nematocera</taxon>
        <taxon>Chironomoidea</taxon>
        <taxon>Chironomidae</taxon>
        <taxon>Clunio</taxon>
    </lineage>
</organism>
<dbReference type="GO" id="GO:0005216">
    <property type="term" value="F:monoatomic ion channel activity"/>
    <property type="evidence" value="ECO:0007669"/>
    <property type="project" value="InterPro"/>
</dbReference>
<dbReference type="InterPro" id="IPR052076">
    <property type="entry name" value="TRP_cation_channel"/>
</dbReference>
<keyword evidence="4 11" id="KW-0812">Transmembrane</keyword>
<dbReference type="Gene3D" id="1.25.40.20">
    <property type="entry name" value="Ankyrin repeat-containing domain"/>
    <property type="match status" value="2"/>
</dbReference>
<evidence type="ECO:0000313" key="13">
    <source>
        <dbReference type="EMBL" id="CRL03901.1"/>
    </source>
</evidence>
<proteinExistence type="predicted"/>
<keyword evidence="14" id="KW-1185">Reference proteome</keyword>
<dbReference type="STRING" id="568069.A0A1J1IUK5"/>
<dbReference type="InterPro" id="IPR002110">
    <property type="entry name" value="Ankyrin_rpt"/>
</dbReference>
<protein>
    <submittedName>
        <fullName evidence="13">CLUMA_CG017022, isoform A</fullName>
    </submittedName>
</protein>
<dbReference type="PANTHER" id="PTHR47143:SF4">
    <property type="entry name" value="TRANSIENT RECEPTOR POTENTIAL CATION CHANNEL PROTEIN PAINLESS"/>
    <property type="match status" value="1"/>
</dbReference>
<dbReference type="SUPFAM" id="SSF48403">
    <property type="entry name" value="Ankyrin repeat"/>
    <property type="match status" value="1"/>
</dbReference>
<evidence type="ECO:0000313" key="14">
    <source>
        <dbReference type="Proteomes" id="UP000183832"/>
    </source>
</evidence>
<evidence type="ECO:0000256" key="10">
    <source>
        <dbReference type="ARBA" id="ARBA00023303"/>
    </source>
</evidence>
<evidence type="ECO:0000256" key="5">
    <source>
        <dbReference type="ARBA" id="ARBA00022737"/>
    </source>
</evidence>
<dbReference type="OrthoDB" id="7784786at2759"/>
<dbReference type="Pfam" id="PF00023">
    <property type="entry name" value="Ank"/>
    <property type="match status" value="1"/>
</dbReference>
<dbReference type="InterPro" id="IPR005821">
    <property type="entry name" value="Ion_trans_dom"/>
</dbReference>
<dbReference type="AlphaFoldDB" id="A0A1J1IUK5"/>
<comment type="subcellular location">
    <subcellularLocation>
        <location evidence="1">Membrane</location>
        <topology evidence="1">Multi-pass membrane protein</topology>
    </subcellularLocation>
</comment>
<dbReference type="SMART" id="SM00248">
    <property type="entry name" value="ANK"/>
    <property type="match status" value="6"/>
</dbReference>
<dbReference type="Proteomes" id="UP000183832">
    <property type="component" value="Unassembled WGS sequence"/>
</dbReference>
<evidence type="ECO:0000256" key="2">
    <source>
        <dbReference type="ARBA" id="ARBA00022448"/>
    </source>
</evidence>
<feature type="transmembrane region" description="Helical" evidence="11">
    <location>
        <begin position="601"/>
        <end position="625"/>
    </location>
</feature>
<evidence type="ECO:0000259" key="12">
    <source>
        <dbReference type="Pfam" id="PF00520"/>
    </source>
</evidence>
<evidence type="ECO:0000256" key="9">
    <source>
        <dbReference type="ARBA" id="ARBA00023136"/>
    </source>
</evidence>
<evidence type="ECO:0000256" key="7">
    <source>
        <dbReference type="ARBA" id="ARBA00023043"/>
    </source>
</evidence>
<gene>
    <name evidence="13" type="ORF">CLUMA_CG017022</name>
</gene>
<keyword evidence="10" id="KW-0407">Ion channel</keyword>
<keyword evidence="9 11" id="KW-0472">Membrane</keyword>
<evidence type="ECO:0000256" key="1">
    <source>
        <dbReference type="ARBA" id="ARBA00004141"/>
    </source>
</evidence>
<feature type="transmembrane region" description="Helical" evidence="11">
    <location>
        <begin position="539"/>
        <end position="558"/>
    </location>
</feature>
<evidence type="ECO:0000256" key="6">
    <source>
        <dbReference type="ARBA" id="ARBA00022989"/>
    </source>
</evidence>
<keyword evidence="3" id="KW-0716">Sensory transduction</keyword>
<keyword evidence="7" id="KW-0040">ANK repeat</keyword>
<feature type="transmembrane region" description="Helical" evidence="11">
    <location>
        <begin position="578"/>
        <end position="595"/>
    </location>
</feature>
<feature type="transmembrane region" description="Helical" evidence="11">
    <location>
        <begin position="505"/>
        <end position="527"/>
    </location>
</feature>
<dbReference type="Gene3D" id="1.10.287.70">
    <property type="match status" value="1"/>
</dbReference>
<dbReference type="Pfam" id="PF00520">
    <property type="entry name" value="Ion_trans"/>
    <property type="match status" value="1"/>
</dbReference>
<dbReference type="GO" id="GO:0034703">
    <property type="term" value="C:cation channel complex"/>
    <property type="evidence" value="ECO:0007669"/>
    <property type="project" value="UniProtKB-ARBA"/>
</dbReference>
<feature type="transmembrane region" description="Helical" evidence="11">
    <location>
        <begin position="637"/>
        <end position="663"/>
    </location>
</feature>
<accession>A0A1J1IUK5</accession>
<evidence type="ECO:0000256" key="11">
    <source>
        <dbReference type="SAM" id="Phobius"/>
    </source>
</evidence>
<evidence type="ECO:0000256" key="3">
    <source>
        <dbReference type="ARBA" id="ARBA00022606"/>
    </source>
</evidence>